<feature type="region of interest" description="Disordered" evidence="1">
    <location>
        <begin position="119"/>
        <end position="150"/>
    </location>
</feature>
<evidence type="ECO:0000256" key="1">
    <source>
        <dbReference type="SAM" id="MobiDB-lite"/>
    </source>
</evidence>
<feature type="compositionally biased region" description="Low complexity" evidence="1">
    <location>
        <begin position="125"/>
        <end position="150"/>
    </location>
</feature>
<gene>
    <name evidence="2" type="ORF">OKJ48_06105</name>
</gene>
<sequence length="150" mass="15328">MQRPRRRFPVRWAGSGVLVVEVPGPFDDEAAAELCSLLARMATTGQHSFVVDFRAAEQCLADGAHRFVEGSRAITADGGVLAFVAGPAGRAALRAAGADSLSVDVHDAVAAAVEASWGQARDADSASTSAAPAATSWAPAPARSTASTPR</sequence>
<dbReference type="EMBL" id="JAOZYB010000027">
    <property type="protein sequence ID" value="MEB3959824.1"/>
    <property type="molecule type" value="Genomic_DNA"/>
</dbReference>
<evidence type="ECO:0008006" key="4">
    <source>
        <dbReference type="Google" id="ProtNLM"/>
    </source>
</evidence>
<accession>A0ABU6C5P0</accession>
<name>A0ABU6C5P0_9ACTN</name>
<evidence type="ECO:0000313" key="2">
    <source>
        <dbReference type="EMBL" id="MEB3959824.1"/>
    </source>
</evidence>
<keyword evidence="3" id="KW-1185">Reference proteome</keyword>
<comment type="caution">
    <text evidence="2">The sequence shown here is derived from an EMBL/GenBank/DDBJ whole genome shotgun (WGS) entry which is preliminary data.</text>
</comment>
<reference evidence="2 3" key="1">
    <citation type="submission" date="2022-10" db="EMBL/GenBank/DDBJ databases">
        <authorList>
            <person name="Xie J."/>
            <person name="Shen N."/>
        </authorList>
    </citation>
    <scope>NUCLEOTIDE SEQUENCE [LARGE SCALE GENOMIC DNA]</scope>
    <source>
        <strain evidence="2 3">DSM 41681</strain>
    </source>
</reference>
<dbReference type="InterPro" id="IPR036513">
    <property type="entry name" value="STAS_dom_sf"/>
</dbReference>
<proteinExistence type="predicted"/>
<organism evidence="2 3">
    <name type="scientific">Streptomyces kunmingensis</name>
    <dbReference type="NCBI Taxonomy" id="68225"/>
    <lineage>
        <taxon>Bacteria</taxon>
        <taxon>Bacillati</taxon>
        <taxon>Actinomycetota</taxon>
        <taxon>Actinomycetes</taxon>
        <taxon>Kitasatosporales</taxon>
        <taxon>Streptomycetaceae</taxon>
        <taxon>Streptomyces</taxon>
    </lineage>
</organism>
<dbReference type="Proteomes" id="UP001352223">
    <property type="component" value="Unassembled WGS sequence"/>
</dbReference>
<feature type="non-terminal residue" evidence="2">
    <location>
        <position position="150"/>
    </location>
</feature>
<dbReference type="Gene3D" id="3.30.750.24">
    <property type="entry name" value="STAS domain"/>
    <property type="match status" value="1"/>
</dbReference>
<dbReference type="SUPFAM" id="SSF52091">
    <property type="entry name" value="SpoIIaa-like"/>
    <property type="match status" value="1"/>
</dbReference>
<dbReference type="RefSeq" id="WP_324766807.1">
    <property type="nucleotide sequence ID" value="NZ_JAOZYB010000027.1"/>
</dbReference>
<protein>
    <recommendedName>
        <fullName evidence="4">STAS domain-containing protein</fullName>
    </recommendedName>
</protein>
<evidence type="ECO:0000313" key="3">
    <source>
        <dbReference type="Proteomes" id="UP001352223"/>
    </source>
</evidence>